<feature type="compositionally biased region" description="Polar residues" evidence="1">
    <location>
        <begin position="166"/>
        <end position="179"/>
    </location>
</feature>
<dbReference type="AlphaFoldDB" id="A0A645GA57"/>
<reference evidence="2" key="1">
    <citation type="submission" date="2019-08" db="EMBL/GenBank/DDBJ databases">
        <authorList>
            <person name="Kucharzyk K."/>
            <person name="Murdoch R.W."/>
            <person name="Higgins S."/>
            <person name="Loffler F."/>
        </authorList>
    </citation>
    <scope>NUCLEOTIDE SEQUENCE</scope>
</reference>
<feature type="region of interest" description="Disordered" evidence="1">
    <location>
        <begin position="1"/>
        <end position="55"/>
    </location>
</feature>
<proteinExistence type="predicted"/>
<protein>
    <submittedName>
        <fullName evidence="2">Uncharacterized protein</fullName>
    </submittedName>
</protein>
<organism evidence="2">
    <name type="scientific">bioreactor metagenome</name>
    <dbReference type="NCBI Taxonomy" id="1076179"/>
    <lineage>
        <taxon>unclassified sequences</taxon>
        <taxon>metagenomes</taxon>
        <taxon>ecological metagenomes</taxon>
    </lineage>
</organism>
<feature type="region of interest" description="Disordered" evidence="1">
    <location>
        <begin position="120"/>
        <end position="179"/>
    </location>
</feature>
<feature type="compositionally biased region" description="Polar residues" evidence="1">
    <location>
        <begin position="137"/>
        <end position="151"/>
    </location>
</feature>
<gene>
    <name evidence="2" type="ORF">SDC9_168152</name>
</gene>
<dbReference type="EMBL" id="VSSQ01068611">
    <property type="protein sequence ID" value="MPN20773.1"/>
    <property type="molecule type" value="Genomic_DNA"/>
</dbReference>
<comment type="caution">
    <text evidence="2">The sequence shown here is derived from an EMBL/GenBank/DDBJ whole genome shotgun (WGS) entry which is preliminary data.</text>
</comment>
<evidence type="ECO:0000313" key="2">
    <source>
        <dbReference type="EMBL" id="MPN20773.1"/>
    </source>
</evidence>
<sequence>MVVVDVDGTGERPVNAGQHNGQPAGGSHIQQLMHQRQPAGGGRGHRSGARRLGANAGGQGGMLRLHGDILGIHQAVGHILGEILGNLGGGRDGKGPHHVGINLAHGKGHGLVARQAVAKLSHGQSTSPKEMAPKGQTAAQMPQPLQCSKSSPAFFPSATRMELSGQKGTQSMQCRQASG</sequence>
<name>A0A645GA57_9ZZZZ</name>
<accession>A0A645GA57</accession>
<evidence type="ECO:0000256" key="1">
    <source>
        <dbReference type="SAM" id="MobiDB-lite"/>
    </source>
</evidence>